<dbReference type="Gene3D" id="3.40.190.80">
    <property type="match status" value="1"/>
</dbReference>
<feature type="binding site" evidence="10">
    <location>
        <position position="89"/>
    </location>
    <ligand>
        <name>Mg(2+)</name>
        <dbReference type="ChEBI" id="CHEBI:18420"/>
        <label>1</label>
        <note>catalytic</note>
    </ligand>
</feature>
<dbReference type="InterPro" id="IPR000760">
    <property type="entry name" value="Inositol_monophosphatase-like"/>
</dbReference>
<dbReference type="InterPro" id="IPR006240">
    <property type="entry name" value="CysQ"/>
</dbReference>
<feature type="binding site" evidence="9">
    <location>
        <position position="67"/>
    </location>
    <ligand>
        <name>Mg(2+)</name>
        <dbReference type="ChEBI" id="CHEBI:18420"/>
        <label>1</label>
    </ligand>
</feature>
<dbReference type="Proteomes" id="UP000326354">
    <property type="component" value="Chromosome"/>
</dbReference>
<dbReference type="InterPro" id="IPR050725">
    <property type="entry name" value="CysQ/Inositol_MonoPase"/>
</dbReference>
<accession>A0A5S9F429</accession>
<reference evidence="11 12" key="1">
    <citation type="submission" date="2019-08" db="EMBL/GenBank/DDBJ databases">
        <title>Complete genome sequence of Candidatus Uab amorphum.</title>
        <authorList>
            <person name="Shiratori T."/>
            <person name="Suzuki S."/>
            <person name="Kakizawa Y."/>
            <person name="Ishida K."/>
        </authorList>
    </citation>
    <scope>NUCLEOTIDE SEQUENCE [LARGE SCALE GENOMIC DNA]</scope>
    <source>
        <strain evidence="11 12">SRT547</strain>
    </source>
</reference>
<dbReference type="SUPFAM" id="SSF56655">
    <property type="entry name" value="Carbohydrate phosphatase"/>
    <property type="match status" value="1"/>
</dbReference>
<dbReference type="RefSeq" id="WP_151969000.1">
    <property type="nucleotide sequence ID" value="NZ_AP019860.1"/>
</dbReference>
<dbReference type="OrthoDB" id="9772456at2"/>
<dbReference type="EMBL" id="AP019860">
    <property type="protein sequence ID" value="BBM84871.1"/>
    <property type="molecule type" value="Genomic_DNA"/>
</dbReference>
<keyword evidence="8 9" id="KW-0472">Membrane</keyword>
<keyword evidence="4" id="KW-0997">Cell inner membrane</keyword>
<keyword evidence="5 9" id="KW-0479">Metal-binding</keyword>
<evidence type="ECO:0000256" key="9">
    <source>
        <dbReference type="HAMAP-Rule" id="MF_02095"/>
    </source>
</evidence>
<evidence type="ECO:0000256" key="1">
    <source>
        <dbReference type="ARBA" id="ARBA00001625"/>
    </source>
</evidence>
<dbReference type="CDD" id="cd01638">
    <property type="entry name" value="CysQ"/>
    <property type="match status" value="1"/>
</dbReference>
<feature type="binding site" evidence="9">
    <location>
        <begin position="89"/>
        <end position="92"/>
    </location>
    <ligand>
        <name>substrate</name>
    </ligand>
</feature>
<comment type="subcellular location">
    <subcellularLocation>
        <location evidence="9">Cell membrane</location>
        <topology evidence="9">Peripheral membrane protein</topology>
        <orientation evidence="9">Cytoplasmic side</orientation>
    </subcellularLocation>
</comment>
<dbReference type="GO" id="GO:0005886">
    <property type="term" value="C:plasma membrane"/>
    <property type="evidence" value="ECO:0007669"/>
    <property type="project" value="UniProtKB-SubCell"/>
</dbReference>
<evidence type="ECO:0000256" key="2">
    <source>
        <dbReference type="ARBA" id="ARBA00005289"/>
    </source>
</evidence>
<feature type="binding site" evidence="10">
    <location>
        <position position="214"/>
    </location>
    <ligand>
        <name>Mg(2+)</name>
        <dbReference type="ChEBI" id="CHEBI:18420"/>
        <label>1</label>
        <note>catalytic</note>
    </ligand>
</feature>
<dbReference type="InterPro" id="IPR020583">
    <property type="entry name" value="Inositol_monoP_metal-BS"/>
</dbReference>
<evidence type="ECO:0000313" key="11">
    <source>
        <dbReference type="EMBL" id="BBM84871.1"/>
    </source>
</evidence>
<keyword evidence="6 9" id="KW-0378">Hydrolase</keyword>
<feature type="binding site" evidence="10">
    <location>
        <position position="87"/>
    </location>
    <ligand>
        <name>Mg(2+)</name>
        <dbReference type="ChEBI" id="CHEBI:18420"/>
        <label>1</label>
        <note>catalytic</note>
    </ligand>
</feature>
<dbReference type="GO" id="GO:0008441">
    <property type="term" value="F:3'(2'),5'-bisphosphate nucleotidase activity"/>
    <property type="evidence" value="ECO:0007669"/>
    <property type="project" value="UniProtKB-UniRule"/>
</dbReference>
<dbReference type="PROSITE" id="PS00630">
    <property type="entry name" value="IMP_2"/>
    <property type="match status" value="1"/>
</dbReference>
<keyword evidence="3 9" id="KW-1003">Cell membrane</keyword>
<evidence type="ECO:0000256" key="8">
    <source>
        <dbReference type="ARBA" id="ARBA00023136"/>
    </source>
</evidence>
<dbReference type="PANTHER" id="PTHR43028">
    <property type="entry name" value="3'(2'),5'-BISPHOSPHATE NUCLEOTIDASE 1"/>
    <property type="match status" value="1"/>
</dbReference>
<proteinExistence type="inferred from homology"/>
<dbReference type="HAMAP" id="MF_02095">
    <property type="entry name" value="CysQ"/>
    <property type="match status" value="1"/>
</dbReference>
<dbReference type="GO" id="GO:0000287">
    <property type="term" value="F:magnesium ion binding"/>
    <property type="evidence" value="ECO:0007669"/>
    <property type="project" value="UniProtKB-UniRule"/>
</dbReference>
<evidence type="ECO:0000256" key="10">
    <source>
        <dbReference type="PIRSR" id="PIRSR600760-2"/>
    </source>
</evidence>
<feature type="binding site" evidence="9">
    <location>
        <position position="214"/>
    </location>
    <ligand>
        <name>Mg(2+)</name>
        <dbReference type="ChEBI" id="CHEBI:18420"/>
        <label>2</label>
    </ligand>
</feature>
<dbReference type="EC" id="3.1.3.7" evidence="9"/>
<dbReference type="NCBIfam" id="TIGR01331">
    <property type="entry name" value="bisphos_cysQ"/>
    <property type="match status" value="1"/>
</dbReference>
<evidence type="ECO:0000256" key="4">
    <source>
        <dbReference type="ARBA" id="ARBA00022519"/>
    </source>
</evidence>
<comment type="catalytic activity">
    <reaction evidence="1 9">
        <text>adenosine 3',5'-bisphosphate + H2O = AMP + phosphate</text>
        <dbReference type="Rhea" id="RHEA:10040"/>
        <dbReference type="ChEBI" id="CHEBI:15377"/>
        <dbReference type="ChEBI" id="CHEBI:43474"/>
        <dbReference type="ChEBI" id="CHEBI:58343"/>
        <dbReference type="ChEBI" id="CHEBI:456215"/>
        <dbReference type="EC" id="3.1.3.7"/>
    </reaction>
</comment>
<feature type="binding site" evidence="9 10">
    <location>
        <position position="90"/>
    </location>
    <ligand>
        <name>Mg(2+)</name>
        <dbReference type="ChEBI" id="CHEBI:18420"/>
        <label>2</label>
    </ligand>
</feature>
<dbReference type="PANTHER" id="PTHR43028:SF5">
    <property type="entry name" value="3'(2'),5'-BISPHOSPHATE NUCLEOTIDASE 1"/>
    <property type="match status" value="1"/>
</dbReference>
<keyword evidence="12" id="KW-1185">Reference proteome</keyword>
<evidence type="ECO:0000256" key="7">
    <source>
        <dbReference type="ARBA" id="ARBA00022842"/>
    </source>
</evidence>
<dbReference type="Gene3D" id="3.30.540.10">
    <property type="entry name" value="Fructose-1,6-Bisphosphatase, subunit A, domain 1"/>
    <property type="match status" value="1"/>
</dbReference>
<dbReference type="Pfam" id="PF00459">
    <property type="entry name" value="Inositol_P"/>
    <property type="match status" value="1"/>
</dbReference>
<feature type="binding site" evidence="10">
    <location>
        <position position="67"/>
    </location>
    <ligand>
        <name>Mg(2+)</name>
        <dbReference type="ChEBI" id="CHEBI:18420"/>
        <label>1</label>
        <note>catalytic</note>
    </ligand>
</feature>
<dbReference type="KEGG" id="uam:UABAM_03232"/>
<dbReference type="GO" id="GO:0006790">
    <property type="term" value="P:sulfur compound metabolic process"/>
    <property type="evidence" value="ECO:0007669"/>
    <property type="project" value="UniProtKB-UniRule"/>
</dbReference>
<organism evidence="11 12">
    <name type="scientific">Uabimicrobium amorphum</name>
    <dbReference type="NCBI Taxonomy" id="2596890"/>
    <lineage>
        <taxon>Bacteria</taxon>
        <taxon>Pseudomonadati</taxon>
        <taxon>Planctomycetota</taxon>
        <taxon>Candidatus Uabimicrobiia</taxon>
        <taxon>Candidatus Uabimicrobiales</taxon>
        <taxon>Candidatus Uabimicrobiaceae</taxon>
        <taxon>Candidatus Uabimicrobium</taxon>
    </lineage>
</organism>
<evidence type="ECO:0000256" key="6">
    <source>
        <dbReference type="ARBA" id="ARBA00022801"/>
    </source>
</evidence>
<keyword evidence="7 9" id="KW-0460">Magnesium</keyword>
<feature type="binding site" evidence="9">
    <location>
        <position position="214"/>
    </location>
    <ligand>
        <name>substrate</name>
    </ligand>
</feature>
<dbReference type="AlphaFoldDB" id="A0A5S9F429"/>
<evidence type="ECO:0000256" key="5">
    <source>
        <dbReference type="ARBA" id="ARBA00022723"/>
    </source>
</evidence>
<evidence type="ECO:0000256" key="3">
    <source>
        <dbReference type="ARBA" id="ARBA00022475"/>
    </source>
</evidence>
<comment type="function">
    <text evidence="9">Converts adenosine-3',5'-bisphosphate (PAP) to AMP.</text>
</comment>
<feature type="binding site" evidence="9">
    <location>
        <position position="89"/>
    </location>
    <ligand>
        <name>Mg(2+)</name>
        <dbReference type="ChEBI" id="CHEBI:18420"/>
        <label>1</label>
    </ligand>
</feature>
<dbReference type="PROSITE" id="PS00629">
    <property type="entry name" value="IMP_1"/>
    <property type="match status" value="1"/>
</dbReference>
<feature type="binding site" evidence="9">
    <location>
        <position position="67"/>
    </location>
    <ligand>
        <name>substrate</name>
    </ligand>
</feature>
<comment type="cofactor">
    <cofactor evidence="9 10">
        <name>Mg(2+)</name>
        <dbReference type="ChEBI" id="CHEBI:18420"/>
    </cofactor>
</comment>
<dbReference type="GO" id="GO:0046854">
    <property type="term" value="P:phosphatidylinositol phosphate biosynthetic process"/>
    <property type="evidence" value="ECO:0007669"/>
    <property type="project" value="InterPro"/>
</dbReference>
<dbReference type="InterPro" id="IPR020550">
    <property type="entry name" value="Inositol_monophosphatase_CS"/>
</dbReference>
<name>A0A5S9F429_UABAM</name>
<comment type="similarity">
    <text evidence="2 9">Belongs to the inositol monophosphatase superfamily. CysQ family.</text>
</comment>
<feature type="binding site" evidence="9">
    <location>
        <position position="87"/>
    </location>
    <ligand>
        <name>Mg(2+)</name>
        <dbReference type="ChEBI" id="CHEBI:18420"/>
        <label>2</label>
    </ligand>
</feature>
<evidence type="ECO:0000313" key="12">
    <source>
        <dbReference type="Proteomes" id="UP000326354"/>
    </source>
</evidence>
<sequence>MSSVDIELIKKIAIGAAQQILKVYNSEDFAVETKEDSSPLTKADRLSNDYIVKELQENYADIPIVSEENEAVDYEVRKKYTRFWLVDPLDGTKEFVKKNGEFTVNIALIEQGSPILGVIHIPVSGKTYWAQLNEGAYCEGEDGVQKLCCEEFKMSDENLSVVCSRSNLNEETKEYIAKLNNPQTLAKGSSLKFMLLAEGEAHLYPRLSPVMEWDIAAADIILREAGGRTVCVSNNQDIVYNNGQDMRIPSFIAYAKKMINP</sequence>
<feature type="binding site" evidence="9">
    <location>
        <position position="87"/>
    </location>
    <ligand>
        <name>Mg(2+)</name>
        <dbReference type="ChEBI" id="CHEBI:18420"/>
        <label>1</label>
    </ligand>
</feature>
<gene>
    <name evidence="9" type="primary">cysQ</name>
    <name evidence="11" type="ORF">UABAM_03232</name>
</gene>
<protein>
    <recommendedName>
        <fullName evidence="9">3'(2'),5'-bisphosphate nucleotidase CysQ</fullName>
        <ecNumber evidence="9">3.1.3.7</ecNumber>
    </recommendedName>
    <alternativeName>
        <fullName evidence="9">3'(2'),5-bisphosphonucleoside 3'(2')-phosphohydrolase</fullName>
    </alternativeName>
    <alternativeName>
        <fullName evidence="9">3'-phosphoadenosine 5'-phosphate phosphatase</fullName>
        <shortName evidence="9">PAP phosphatase</shortName>
    </alternativeName>
</protein>